<dbReference type="GO" id="GO:0030170">
    <property type="term" value="F:pyridoxal phosphate binding"/>
    <property type="evidence" value="ECO:0007669"/>
    <property type="project" value="InterPro"/>
</dbReference>
<comment type="similarity">
    <text evidence="6">Belongs to the class-II pyridoxal-phosphate-dependent aminotransferase family.</text>
</comment>
<evidence type="ECO:0000256" key="3">
    <source>
        <dbReference type="ARBA" id="ARBA00011738"/>
    </source>
</evidence>
<dbReference type="Gene3D" id="3.40.640.10">
    <property type="entry name" value="Type I PLP-dependent aspartate aminotransferase-like (Major domain)"/>
    <property type="match status" value="1"/>
</dbReference>
<keyword evidence="9" id="KW-1185">Reference proteome</keyword>
<dbReference type="SUPFAM" id="SSF53383">
    <property type="entry name" value="PLP-dependent transferases"/>
    <property type="match status" value="1"/>
</dbReference>
<organism evidence="8 9">
    <name type="scientific">Brotocaccenecus cirricatena</name>
    <dbReference type="NCBI Taxonomy" id="3064195"/>
    <lineage>
        <taxon>Bacteria</taxon>
        <taxon>Bacillati</taxon>
        <taxon>Bacillota</taxon>
        <taxon>Clostridia</taxon>
        <taxon>Eubacteriales</taxon>
        <taxon>Oscillospiraceae</taxon>
        <taxon>Brotocaccenecus</taxon>
    </lineage>
</organism>
<dbReference type="InterPro" id="IPR015421">
    <property type="entry name" value="PyrdxlP-dep_Trfase_major"/>
</dbReference>
<feature type="domain" description="Aminotransferase class I/classII large" evidence="7">
    <location>
        <begin position="44"/>
        <end position="385"/>
    </location>
</feature>
<dbReference type="CDD" id="cd06454">
    <property type="entry name" value="KBL_like"/>
    <property type="match status" value="1"/>
</dbReference>
<dbReference type="InterPro" id="IPR001917">
    <property type="entry name" value="Aminotrans_II_pyridoxalP_BS"/>
</dbReference>
<comment type="subunit">
    <text evidence="3">Homodimer.</text>
</comment>
<evidence type="ECO:0000256" key="6">
    <source>
        <dbReference type="RuleBase" id="RU003693"/>
    </source>
</evidence>
<keyword evidence="5 6" id="KW-0663">Pyridoxal phosphate</keyword>
<comment type="cofactor">
    <cofactor evidence="1 6">
        <name>pyridoxal 5'-phosphate</name>
        <dbReference type="ChEBI" id="CHEBI:597326"/>
    </cofactor>
</comment>
<dbReference type="InterPro" id="IPR050087">
    <property type="entry name" value="AON_synthase_class-II"/>
</dbReference>
<proteinExistence type="inferred from homology"/>
<name>A0AAE3AEI3_9FIRM</name>
<evidence type="ECO:0000313" key="9">
    <source>
        <dbReference type="Proteomes" id="UP001199319"/>
    </source>
</evidence>
<evidence type="ECO:0000259" key="7">
    <source>
        <dbReference type="Pfam" id="PF00155"/>
    </source>
</evidence>
<accession>A0AAE3AEI3</accession>
<evidence type="ECO:0000256" key="1">
    <source>
        <dbReference type="ARBA" id="ARBA00001933"/>
    </source>
</evidence>
<dbReference type="EMBL" id="JAJEPW010000017">
    <property type="protein sequence ID" value="MCC2129342.1"/>
    <property type="molecule type" value="Genomic_DNA"/>
</dbReference>
<dbReference type="Proteomes" id="UP001199319">
    <property type="component" value="Unassembled WGS sequence"/>
</dbReference>
<dbReference type="PANTHER" id="PTHR13693:SF3">
    <property type="entry name" value="LD36009P"/>
    <property type="match status" value="1"/>
</dbReference>
<protein>
    <submittedName>
        <fullName evidence="8">Aminotransferase class I/II-fold pyridoxal phosphate-dependent enzyme</fullName>
    </submittedName>
</protein>
<keyword evidence="4" id="KW-0808">Transferase</keyword>
<dbReference type="InterPro" id="IPR015422">
    <property type="entry name" value="PyrdxlP-dep_Trfase_small"/>
</dbReference>
<dbReference type="PANTHER" id="PTHR13693">
    <property type="entry name" value="CLASS II AMINOTRANSFERASE/8-AMINO-7-OXONONANOATE SYNTHASE"/>
    <property type="match status" value="1"/>
</dbReference>
<dbReference type="InterPro" id="IPR004839">
    <property type="entry name" value="Aminotransferase_I/II_large"/>
</dbReference>
<evidence type="ECO:0000256" key="4">
    <source>
        <dbReference type="ARBA" id="ARBA00022679"/>
    </source>
</evidence>
<sequence length="396" mass="43743">MDIFEKCYAPSLAKELKEAGVYPYFHALQSRQDVEVQMEGKRRIMLGSNNYLGLTIAPDVVEAGIHALERYGTGCSGSRFLNGTLEMHLELEAELGKFLRKPGIVTFGTGYQSNVGIISALVDRHDYVICDRENHASIYAGCQMSYGKMLRYRHSDMEELEKCLQRVPEKNGALIVTDGVFSMGGDIARLPEICALAKKYGARVMVDDAHGLGVLGQGGRGTASYFGLEDQVDIYMGTFSKSLASLGGYMAASEEVADFVRHASRPFIFSASIPPANCATALAALRHLEQHPELPERLRELSLYARKGMTDRGLKIRESALTAPTPIIPIYTYETYHTLEVAREIYDRGVYVNPTLPPATPEGEALLRTSYMATHTEALLDEAMDIMADVLVKDHE</sequence>
<gene>
    <name evidence="8" type="ORF">LKD37_07415</name>
</gene>
<keyword evidence="8" id="KW-0032">Aminotransferase</keyword>
<evidence type="ECO:0000313" key="8">
    <source>
        <dbReference type="EMBL" id="MCC2129342.1"/>
    </source>
</evidence>
<dbReference type="Pfam" id="PF00155">
    <property type="entry name" value="Aminotran_1_2"/>
    <property type="match status" value="1"/>
</dbReference>
<reference evidence="8" key="1">
    <citation type="submission" date="2021-10" db="EMBL/GenBank/DDBJ databases">
        <title>Anaerobic single-cell dispensing facilitates the cultivation of human gut bacteria.</title>
        <authorList>
            <person name="Afrizal A."/>
        </authorList>
    </citation>
    <scope>NUCLEOTIDE SEQUENCE</scope>
    <source>
        <strain evidence="8">CLA-AA-H272</strain>
    </source>
</reference>
<dbReference type="AlphaFoldDB" id="A0AAE3AEI3"/>
<dbReference type="InterPro" id="IPR015424">
    <property type="entry name" value="PyrdxlP-dep_Trfase"/>
</dbReference>
<dbReference type="PROSITE" id="PS00599">
    <property type="entry name" value="AA_TRANSFER_CLASS_2"/>
    <property type="match status" value="1"/>
</dbReference>
<dbReference type="GO" id="GO:0008483">
    <property type="term" value="F:transaminase activity"/>
    <property type="evidence" value="ECO:0007669"/>
    <property type="project" value="UniProtKB-KW"/>
</dbReference>
<dbReference type="Gene3D" id="3.90.1150.10">
    <property type="entry name" value="Aspartate Aminotransferase, domain 1"/>
    <property type="match status" value="1"/>
</dbReference>
<evidence type="ECO:0000256" key="2">
    <source>
        <dbReference type="ARBA" id="ARBA00002513"/>
    </source>
</evidence>
<dbReference type="RefSeq" id="WP_302928620.1">
    <property type="nucleotide sequence ID" value="NZ_JAJEPW010000017.1"/>
</dbReference>
<comment type="function">
    <text evidence="2">Catalyzes the decarboxylative condensation of pimeloyl-[acyl-carrier protein] and L-alanine to produce 8-amino-7-oxononanoate (AON), [acyl-carrier protein], and carbon dioxide.</text>
</comment>
<comment type="caution">
    <text evidence="8">The sequence shown here is derived from an EMBL/GenBank/DDBJ whole genome shotgun (WGS) entry which is preliminary data.</text>
</comment>
<evidence type="ECO:0000256" key="5">
    <source>
        <dbReference type="ARBA" id="ARBA00022898"/>
    </source>
</evidence>